<dbReference type="Pfam" id="PF00126">
    <property type="entry name" value="HTH_1"/>
    <property type="match status" value="1"/>
</dbReference>
<dbReference type="SUPFAM" id="SSF46785">
    <property type="entry name" value="Winged helix' DNA-binding domain"/>
    <property type="match status" value="1"/>
</dbReference>
<dbReference type="GO" id="GO:0003700">
    <property type="term" value="F:DNA-binding transcription factor activity"/>
    <property type="evidence" value="ECO:0007669"/>
    <property type="project" value="InterPro"/>
</dbReference>
<dbReference type="EMBL" id="BLJN01000003">
    <property type="protein sequence ID" value="GFE81792.1"/>
    <property type="molecule type" value="Genomic_DNA"/>
</dbReference>
<dbReference type="PANTHER" id="PTHR30537">
    <property type="entry name" value="HTH-TYPE TRANSCRIPTIONAL REGULATOR"/>
    <property type="match status" value="1"/>
</dbReference>
<gene>
    <name evidence="6" type="primary">gcvA_2</name>
    <name evidence="6" type="ORF">GCM10011487_37920</name>
</gene>
<feature type="domain" description="HTH lysR-type" evidence="5">
    <location>
        <begin position="23"/>
        <end position="80"/>
    </location>
</feature>
<dbReference type="AlphaFoldDB" id="A0A829YGJ3"/>
<evidence type="ECO:0000256" key="1">
    <source>
        <dbReference type="ARBA" id="ARBA00009437"/>
    </source>
</evidence>
<comment type="caution">
    <text evidence="6">The sequence shown here is derived from an EMBL/GenBank/DDBJ whole genome shotgun (WGS) entry which is preliminary data.</text>
</comment>
<protein>
    <submittedName>
        <fullName evidence="6">Transcriptional regulator GcvA</fullName>
    </submittedName>
</protein>
<keyword evidence="3" id="KW-0238">DNA-binding</keyword>
<evidence type="ECO:0000256" key="4">
    <source>
        <dbReference type="ARBA" id="ARBA00023163"/>
    </source>
</evidence>
<dbReference type="InterPro" id="IPR005119">
    <property type="entry name" value="LysR_subst-bd"/>
</dbReference>
<evidence type="ECO:0000313" key="6">
    <source>
        <dbReference type="EMBL" id="GFE81792.1"/>
    </source>
</evidence>
<dbReference type="InterPro" id="IPR036388">
    <property type="entry name" value="WH-like_DNA-bd_sf"/>
</dbReference>
<dbReference type="PROSITE" id="PS50931">
    <property type="entry name" value="HTH_LYSR"/>
    <property type="match status" value="1"/>
</dbReference>
<dbReference type="Gene3D" id="3.40.190.10">
    <property type="entry name" value="Periplasmic binding protein-like II"/>
    <property type="match status" value="2"/>
</dbReference>
<dbReference type="PANTHER" id="PTHR30537:SF74">
    <property type="entry name" value="HTH-TYPE TRANSCRIPTIONAL REGULATOR TRPI"/>
    <property type="match status" value="1"/>
</dbReference>
<dbReference type="Pfam" id="PF03466">
    <property type="entry name" value="LysR_substrate"/>
    <property type="match status" value="1"/>
</dbReference>
<evidence type="ECO:0000256" key="2">
    <source>
        <dbReference type="ARBA" id="ARBA00023015"/>
    </source>
</evidence>
<evidence type="ECO:0000313" key="7">
    <source>
        <dbReference type="Proteomes" id="UP000445000"/>
    </source>
</evidence>
<keyword evidence="7" id="KW-1185">Reference proteome</keyword>
<dbReference type="GO" id="GO:0043565">
    <property type="term" value="F:sequence-specific DNA binding"/>
    <property type="evidence" value="ECO:0007669"/>
    <property type="project" value="TreeGrafter"/>
</dbReference>
<sequence>MSMSEEKIAHQPAASLPSRKALPPFEALRAFDAVARLGGVRKAAQYLCRDHAVVSRHLRAIEDWTGTKLIQRTPGGAVLTEDGIRYHKQIATAIDLIAGATVDLMKRGDDHRLHIRCMPGFALHWLSSRLGEFEKANPGIDIEVRPLDRLPDVLAHHTDVEIRLVAPYADRIELAAELRSAEIVHTPVLAVANREYLARSAPINEPRDLLTHQLLHEENFNRWRNWLSFHGIHEDVELSGTRLWQGHLTLDAARHGRGISLTNYVIVADDLANGRLVDVGEGKPAFQPLAVGIYYFIAREKRWDSPVIRKFRQWMIATIKKQHPHLKVGDGK</sequence>
<dbReference type="Proteomes" id="UP000445000">
    <property type="component" value="Unassembled WGS sequence"/>
</dbReference>
<evidence type="ECO:0000256" key="3">
    <source>
        <dbReference type="ARBA" id="ARBA00023125"/>
    </source>
</evidence>
<comment type="similarity">
    <text evidence="1">Belongs to the LysR transcriptional regulatory family.</text>
</comment>
<dbReference type="InterPro" id="IPR058163">
    <property type="entry name" value="LysR-type_TF_proteobact-type"/>
</dbReference>
<keyword evidence="4" id="KW-0804">Transcription</keyword>
<evidence type="ECO:0000259" key="5">
    <source>
        <dbReference type="PROSITE" id="PS50931"/>
    </source>
</evidence>
<keyword evidence="2" id="KW-0805">Transcription regulation</keyword>
<name>A0A829YGJ3_9GAMM</name>
<reference evidence="7" key="1">
    <citation type="submission" date="2020-01" db="EMBL/GenBank/DDBJ databases">
        <title>'Steroidobacter agaridevorans' sp. nov., agar-degrading bacteria isolated from rhizosphere soils.</title>
        <authorList>
            <person name="Ikenaga M."/>
            <person name="Kataoka M."/>
            <person name="Murouchi A."/>
            <person name="Katsuragi S."/>
            <person name="Sakai M."/>
        </authorList>
    </citation>
    <scope>NUCLEOTIDE SEQUENCE [LARGE SCALE GENOMIC DNA]</scope>
    <source>
        <strain evidence="7">YU21-B</strain>
    </source>
</reference>
<accession>A0A829YGJ3</accession>
<proteinExistence type="inferred from homology"/>
<dbReference type="SUPFAM" id="SSF53850">
    <property type="entry name" value="Periplasmic binding protein-like II"/>
    <property type="match status" value="1"/>
</dbReference>
<dbReference type="InterPro" id="IPR036390">
    <property type="entry name" value="WH_DNA-bd_sf"/>
</dbReference>
<dbReference type="GO" id="GO:0006351">
    <property type="term" value="P:DNA-templated transcription"/>
    <property type="evidence" value="ECO:0007669"/>
    <property type="project" value="TreeGrafter"/>
</dbReference>
<organism evidence="6 7">
    <name type="scientific">Steroidobacter agaridevorans</name>
    <dbReference type="NCBI Taxonomy" id="2695856"/>
    <lineage>
        <taxon>Bacteria</taxon>
        <taxon>Pseudomonadati</taxon>
        <taxon>Pseudomonadota</taxon>
        <taxon>Gammaproteobacteria</taxon>
        <taxon>Steroidobacterales</taxon>
        <taxon>Steroidobacteraceae</taxon>
        <taxon>Steroidobacter</taxon>
    </lineage>
</organism>
<dbReference type="InterPro" id="IPR000847">
    <property type="entry name" value="LysR_HTH_N"/>
</dbReference>
<dbReference type="Gene3D" id="1.10.10.10">
    <property type="entry name" value="Winged helix-like DNA-binding domain superfamily/Winged helix DNA-binding domain"/>
    <property type="match status" value="1"/>
</dbReference>